<evidence type="ECO:0000313" key="3">
    <source>
        <dbReference type="Proteomes" id="UP000722791"/>
    </source>
</evidence>
<sequence>MPCFFLLVPSPLPPQLPASTTSHYHTLCPKHSNTTNSAFHHGGNSPPHHRQNFTSSSPHGPDHGGSSPRRGTSPFRGSTGSSPANRSVTVVSPISNPTTPTAATAATSPLMDATGAVGPTNLLSEIRRKRLAAGGGPPLLALERADSSRDGPAGPAASSAGGAGAGSAATAAASNGSSNGGAFGAAAGTAAAAAGATSSGGTEGGTSGGRPIAPPSPTGSISGTTDGPVLVSSASLNGKAMVVGLGARKPNYDMVQVYDLFLMSWIRESLTPRMLECHGIALQEVAAEETALAEIFNFYGQLGQVVWLDSRLTMNEKQFVKLALETGVPESSTNDMREVFQKLSDKTEFASEAASNHPHPYINFEQFPEAVLRLAALRYEWRPPENLEDAEEELYFASPPFMPPNPRESQLGDGDEEPPPRPPETVFVQIVKAYLKDDLLIRARRFKTAGSTQAKFRSQLRTAPHGLWLSSKSLTAGV</sequence>
<feature type="region of interest" description="Disordered" evidence="1">
    <location>
        <begin position="397"/>
        <end position="423"/>
    </location>
</feature>
<dbReference type="AlphaFoldDB" id="A0A8J4GSK3"/>
<reference evidence="2" key="1">
    <citation type="journal article" date="2021" name="Proc. Natl. Acad. Sci. U.S.A.">
        <title>Three genomes in the algal genus Volvox reveal the fate of a haploid sex-determining region after a transition to homothallism.</title>
        <authorList>
            <person name="Yamamoto K."/>
            <person name="Hamaji T."/>
            <person name="Kawai-Toyooka H."/>
            <person name="Matsuzaki R."/>
            <person name="Takahashi F."/>
            <person name="Nishimura Y."/>
            <person name="Kawachi M."/>
            <person name="Noguchi H."/>
            <person name="Minakuchi Y."/>
            <person name="Umen J.G."/>
            <person name="Toyoda A."/>
            <person name="Nozaki H."/>
        </authorList>
    </citation>
    <scope>NUCLEOTIDE SEQUENCE</scope>
    <source>
        <strain evidence="2">NIES-3785</strain>
    </source>
</reference>
<gene>
    <name evidence="2" type="ORF">Vretimale_16393</name>
</gene>
<evidence type="ECO:0000256" key="1">
    <source>
        <dbReference type="SAM" id="MobiDB-lite"/>
    </source>
</evidence>
<feature type="compositionally biased region" description="Low complexity" evidence="1">
    <location>
        <begin position="151"/>
        <end position="176"/>
    </location>
</feature>
<feature type="region of interest" description="Disordered" evidence="1">
    <location>
        <begin position="35"/>
        <end position="115"/>
    </location>
</feature>
<feature type="region of interest" description="Disordered" evidence="1">
    <location>
        <begin position="137"/>
        <end position="176"/>
    </location>
</feature>
<dbReference type="Gene3D" id="1.10.238.10">
    <property type="entry name" value="EF-hand"/>
    <property type="match status" value="1"/>
</dbReference>
<evidence type="ECO:0000313" key="2">
    <source>
        <dbReference type="EMBL" id="GIM13219.1"/>
    </source>
</evidence>
<comment type="caution">
    <text evidence="2">The sequence shown here is derived from an EMBL/GenBank/DDBJ whole genome shotgun (WGS) entry which is preliminary data.</text>
</comment>
<feature type="compositionally biased region" description="Low complexity" evidence="1">
    <location>
        <begin position="55"/>
        <end position="68"/>
    </location>
</feature>
<organism evidence="2 3">
    <name type="scientific">Volvox reticuliferus</name>
    <dbReference type="NCBI Taxonomy" id="1737510"/>
    <lineage>
        <taxon>Eukaryota</taxon>
        <taxon>Viridiplantae</taxon>
        <taxon>Chlorophyta</taxon>
        <taxon>core chlorophytes</taxon>
        <taxon>Chlorophyceae</taxon>
        <taxon>CS clade</taxon>
        <taxon>Chlamydomonadales</taxon>
        <taxon>Volvocaceae</taxon>
        <taxon>Volvox</taxon>
    </lineage>
</organism>
<protein>
    <submittedName>
        <fullName evidence="2">Uncharacterized protein</fullName>
    </submittedName>
</protein>
<feature type="compositionally biased region" description="Low complexity" evidence="1">
    <location>
        <begin position="97"/>
        <end position="107"/>
    </location>
</feature>
<feature type="region of interest" description="Disordered" evidence="1">
    <location>
        <begin position="195"/>
        <end position="226"/>
    </location>
</feature>
<dbReference type="Proteomes" id="UP000722791">
    <property type="component" value="Unassembled WGS sequence"/>
</dbReference>
<dbReference type="EMBL" id="BNCQ01000047">
    <property type="protein sequence ID" value="GIM13219.1"/>
    <property type="molecule type" value="Genomic_DNA"/>
</dbReference>
<name>A0A8J4GSK3_9CHLO</name>
<accession>A0A8J4GSK3</accession>
<feature type="compositionally biased region" description="Polar residues" evidence="1">
    <location>
        <begin position="75"/>
        <end position="96"/>
    </location>
</feature>
<proteinExistence type="predicted"/>